<name>A0A4C1ZP84_EUMVA</name>
<comment type="caution">
    <text evidence="3">The sequence shown here is derived from an EMBL/GenBank/DDBJ whole genome shotgun (WGS) entry which is preliminary data.</text>
</comment>
<gene>
    <name evidence="3" type="ORF">EVAR_60635_1</name>
</gene>
<dbReference type="InterPro" id="IPR036691">
    <property type="entry name" value="Endo/exonu/phosph_ase_sf"/>
</dbReference>
<reference evidence="3 4" key="1">
    <citation type="journal article" date="2019" name="Commun. Biol.">
        <title>The bagworm genome reveals a unique fibroin gene that provides high tensile strength.</title>
        <authorList>
            <person name="Kono N."/>
            <person name="Nakamura H."/>
            <person name="Ohtoshi R."/>
            <person name="Tomita M."/>
            <person name="Numata K."/>
            <person name="Arakawa K."/>
        </authorList>
    </citation>
    <scope>NUCLEOTIDE SEQUENCE [LARGE SCALE GENOMIC DNA]</scope>
</reference>
<dbReference type="Pfam" id="PF14529">
    <property type="entry name" value="Exo_endo_phos_2"/>
    <property type="match status" value="1"/>
</dbReference>
<sequence>MGQNSADKNRELLTAGASVTQNGNHTADSMLTRKTTDRASLRFIQSNLRRSKLATRAADRTGPVKAALIIQDNDVDVETDQTLIDENVTAPVIKAGNCRVGVVSVYLEGDKPIGPFLNRVKWVCSKLGTEKFILGGYLNAWSVWWGSERDDARGGELCDFFDMEKLHVLNEGNIPTFEVYRGGPPITKAARPWALGTRIYNTAKARWLEFLLAFDNAKEERALTVETVESVDSCNRLDGVVGLYAECVQCACNATIPRKRSTRKVKLPWWSPVLEGLKKDPNTKKRHIRNATPSRRQHVVEEYVRAKEVYERAAADARTASWKRFSSTRDRDSIWDGVYRVIRDTGRNREDVLLKDNSGRICNPDESTALLADTFFSGDQVDTDDPHHVEIRRRSYEISRLPEAPGIDGFTSDTCQTATLRDLGLFPSVENSAYGWNTSPGVEGGGHKGNAEARQGRLFPSDVISSHRPSLCNGQSRRKNACLPHQIAYHAEAADETVWFHATARDRGLPEVVVRYAGGEFRKGTSKGCIQGSIAGPTFCNLVLDSLLQELGDLGVYVQAFADDVVLMFSGQSASVLKAEANRALAHVKDWGDQNKLKFAPSKTNAMPRLRKRTANIYKGIARAAKATWGLSPEIVKTIYVAVIEPIVMYASCAWAPTTKKLGVRKMLDALQRSVALKACRAYRTVSLHSALILARDISSRILVFGNFTHPQKILTFFEKHHFRVELVIPDRWPLVPDFSGAYFRSYRSSPVGFRAGLWY</sequence>
<evidence type="ECO:0000259" key="2">
    <source>
        <dbReference type="Pfam" id="PF14529"/>
    </source>
</evidence>
<dbReference type="Gene3D" id="3.60.10.10">
    <property type="entry name" value="Endonuclease/exonuclease/phosphatase"/>
    <property type="match status" value="1"/>
</dbReference>
<feature type="domain" description="Endonuclease/exonuclease/phosphatase" evidence="2">
    <location>
        <begin position="102"/>
        <end position="178"/>
    </location>
</feature>
<dbReference type="Pfam" id="PF00078">
    <property type="entry name" value="RVT_1"/>
    <property type="match status" value="1"/>
</dbReference>
<evidence type="ECO:0000313" key="3">
    <source>
        <dbReference type="EMBL" id="GBP88699.1"/>
    </source>
</evidence>
<proteinExistence type="predicted"/>
<dbReference type="GO" id="GO:0003824">
    <property type="term" value="F:catalytic activity"/>
    <property type="evidence" value="ECO:0007669"/>
    <property type="project" value="InterPro"/>
</dbReference>
<dbReference type="EMBL" id="BGZK01001952">
    <property type="protein sequence ID" value="GBP88699.1"/>
    <property type="molecule type" value="Genomic_DNA"/>
</dbReference>
<dbReference type="InterPro" id="IPR005135">
    <property type="entry name" value="Endo/exonuclease/phosphatase"/>
</dbReference>
<evidence type="ECO:0000259" key="1">
    <source>
        <dbReference type="Pfam" id="PF00078"/>
    </source>
</evidence>
<dbReference type="OrthoDB" id="411871at2759"/>
<organism evidence="3 4">
    <name type="scientific">Eumeta variegata</name>
    <name type="common">Bagworm moth</name>
    <name type="synonym">Eumeta japonica</name>
    <dbReference type="NCBI Taxonomy" id="151549"/>
    <lineage>
        <taxon>Eukaryota</taxon>
        <taxon>Metazoa</taxon>
        <taxon>Ecdysozoa</taxon>
        <taxon>Arthropoda</taxon>
        <taxon>Hexapoda</taxon>
        <taxon>Insecta</taxon>
        <taxon>Pterygota</taxon>
        <taxon>Neoptera</taxon>
        <taxon>Endopterygota</taxon>
        <taxon>Lepidoptera</taxon>
        <taxon>Glossata</taxon>
        <taxon>Ditrysia</taxon>
        <taxon>Tineoidea</taxon>
        <taxon>Psychidae</taxon>
        <taxon>Oiketicinae</taxon>
        <taxon>Eumeta</taxon>
    </lineage>
</organism>
<dbReference type="AlphaFoldDB" id="A0A4C1ZP84"/>
<dbReference type="SUPFAM" id="SSF56219">
    <property type="entry name" value="DNase I-like"/>
    <property type="match status" value="1"/>
</dbReference>
<protein>
    <submittedName>
        <fullName evidence="3">115 kDa protein in type-1 retrotransposable element R1DM</fullName>
    </submittedName>
</protein>
<accession>A0A4C1ZP84</accession>
<dbReference type="Proteomes" id="UP000299102">
    <property type="component" value="Unassembled WGS sequence"/>
</dbReference>
<dbReference type="STRING" id="151549.A0A4C1ZP84"/>
<dbReference type="InterPro" id="IPR000477">
    <property type="entry name" value="RT_dom"/>
</dbReference>
<feature type="domain" description="Reverse transcriptase" evidence="1">
    <location>
        <begin position="515"/>
        <end position="607"/>
    </location>
</feature>
<evidence type="ECO:0000313" key="4">
    <source>
        <dbReference type="Proteomes" id="UP000299102"/>
    </source>
</evidence>
<keyword evidence="4" id="KW-1185">Reference proteome</keyword>